<dbReference type="InterPro" id="IPR038670">
    <property type="entry name" value="HslJ-like_sf"/>
</dbReference>
<feature type="signal peptide" evidence="1">
    <location>
        <begin position="1"/>
        <end position="19"/>
    </location>
</feature>
<organism evidence="3 4">
    <name type="scientific">Streptomyces siamensis</name>
    <dbReference type="NCBI Taxonomy" id="1274986"/>
    <lineage>
        <taxon>Bacteria</taxon>
        <taxon>Bacillati</taxon>
        <taxon>Actinomycetota</taxon>
        <taxon>Actinomycetes</taxon>
        <taxon>Kitasatosporales</taxon>
        <taxon>Streptomycetaceae</taxon>
        <taxon>Streptomyces</taxon>
    </lineage>
</organism>
<protein>
    <submittedName>
        <fullName evidence="3">META domain-containing protein</fullName>
    </submittedName>
</protein>
<dbReference type="PROSITE" id="PS00430">
    <property type="entry name" value="TONB_DEPENDENT_REC_1"/>
    <property type="match status" value="1"/>
</dbReference>
<reference evidence="4" key="1">
    <citation type="journal article" date="2019" name="Int. J. Syst. Evol. Microbiol.">
        <title>The Global Catalogue of Microorganisms (GCM) 10K type strain sequencing project: providing services to taxonomists for standard genome sequencing and annotation.</title>
        <authorList>
            <consortium name="The Broad Institute Genomics Platform"/>
            <consortium name="The Broad Institute Genome Sequencing Center for Infectious Disease"/>
            <person name="Wu L."/>
            <person name="Ma J."/>
        </authorList>
    </citation>
    <scope>NUCLEOTIDE SEQUENCE [LARGE SCALE GENOMIC DNA]</scope>
    <source>
        <strain evidence="4">JCM 18409</strain>
    </source>
</reference>
<gene>
    <name evidence="3" type="ORF">GCM10023335_76750</name>
</gene>
<dbReference type="PANTHER" id="PTHR35535">
    <property type="entry name" value="HEAT SHOCK PROTEIN HSLJ"/>
    <property type="match status" value="1"/>
</dbReference>
<dbReference type="EMBL" id="BAABKB010000040">
    <property type="protein sequence ID" value="GAA5033318.1"/>
    <property type="molecule type" value="Genomic_DNA"/>
</dbReference>
<feature type="chain" id="PRO_5047520432" evidence="1">
    <location>
        <begin position="20"/>
        <end position="264"/>
    </location>
</feature>
<dbReference type="RefSeq" id="WP_345657453.1">
    <property type="nucleotide sequence ID" value="NZ_BAABKB010000040.1"/>
</dbReference>
<sequence length="264" mass="27610">MDKQRLTLTALTLLPLAVACGTEPGSGSNSVGPGSSPVTGVHWTVDSLTVDGTTTKAPASAYLRIGADGRVSGNAGCNSFGSTATVKGDRVDFGDVSMTDMGCQKAPMVFEQRLGRAIADGGLTSEVKGDKLTLTTRDGDRVNLTKEQDAPLYGTKWTVTALGDANVSQSLPKGADAYFVLDKKDGTLSGRLGCNHVSAETTVRDGHLTLGRAKTTRMMCDGSLMATEKTLLGLFDSTVRYDLDHRNLTLTSTNGSVVSAVAER</sequence>
<dbReference type="Pfam" id="PF03724">
    <property type="entry name" value="META"/>
    <property type="match status" value="2"/>
</dbReference>
<comment type="caution">
    <text evidence="3">The sequence shown here is derived from an EMBL/GenBank/DDBJ whole genome shotgun (WGS) entry which is preliminary data.</text>
</comment>
<evidence type="ECO:0000313" key="3">
    <source>
        <dbReference type="EMBL" id="GAA5033318.1"/>
    </source>
</evidence>
<keyword evidence="4" id="KW-1185">Reference proteome</keyword>
<proteinExistence type="predicted"/>
<dbReference type="Proteomes" id="UP001501759">
    <property type="component" value="Unassembled WGS sequence"/>
</dbReference>
<dbReference type="Gene3D" id="2.40.128.270">
    <property type="match status" value="2"/>
</dbReference>
<keyword evidence="1" id="KW-0732">Signal</keyword>
<evidence type="ECO:0000313" key="4">
    <source>
        <dbReference type="Proteomes" id="UP001501759"/>
    </source>
</evidence>
<name>A0ABP9JL85_9ACTN</name>
<feature type="domain" description="DUF306" evidence="2">
    <location>
        <begin position="150"/>
        <end position="258"/>
    </location>
</feature>
<dbReference type="InterPro" id="IPR010916">
    <property type="entry name" value="TonB_box_CS"/>
</dbReference>
<dbReference type="InterPro" id="IPR005184">
    <property type="entry name" value="DUF306_Meta_HslJ"/>
</dbReference>
<dbReference type="InterPro" id="IPR053147">
    <property type="entry name" value="Hsp_HslJ-like"/>
</dbReference>
<evidence type="ECO:0000259" key="2">
    <source>
        <dbReference type="Pfam" id="PF03724"/>
    </source>
</evidence>
<evidence type="ECO:0000256" key="1">
    <source>
        <dbReference type="SAM" id="SignalP"/>
    </source>
</evidence>
<dbReference type="PANTHER" id="PTHR35535:SF2">
    <property type="entry name" value="DUF306 DOMAIN-CONTAINING PROTEIN"/>
    <property type="match status" value="1"/>
</dbReference>
<accession>A0ABP9JL85</accession>
<feature type="domain" description="DUF306" evidence="2">
    <location>
        <begin position="36"/>
        <end position="142"/>
    </location>
</feature>
<dbReference type="PROSITE" id="PS51257">
    <property type="entry name" value="PROKAR_LIPOPROTEIN"/>
    <property type="match status" value="1"/>
</dbReference>